<dbReference type="PANTHER" id="PTHR11533:SF174">
    <property type="entry name" value="PUROMYCIN-SENSITIVE AMINOPEPTIDASE-RELATED"/>
    <property type="match status" value="1"/>
</dbReference>
<evidence type="ECO:0000256" key="3">
    <source>
        <dbReference type="ARBA" id="ARBA00010136"/>
    </source>
</evidence>
<evidence type="ECO:0000256" key="8">
    <source>
        <dbReference type="ARBA" id="ARBA00022723"/>
    </source>
</evidence>
<dbReference type="InterPro" id="IPR027268">
    <property type="entry name" value="Peptidase_M4/M1_CTD_sf"/>
</dbReference>
<dbReference type="SUPFAM" id="SSF63737">
    <property type="entry name" value="Leukotriene A4 hydrolase N-terminal domain"/>
    <property type="match status" value="1"/>
</dbReference>
<feature type="domain" description="Aminopeptidase N-like N-terminal" evidence="16">
    <location>
        <begin position="88"/>
        <end position="189"/>
    </location>
</feature>
<dbReference type="InterPro" id="IPR012778">
    <property type="entry name" value="Pept_M1_aminopeptidase"/>
</dbReference>
<feature type="domain" description="Peptidase M1 membrane alanine aminopeptidase" evidence="14">
    <location>
        <begin position="231"/>
        <end position="445"/>
    </location>
</feature>
<keyword evidence="18" id="KW-1185">Reference proteome</keyword>
<evidence type="ECO:0000256" key="2">
    <source>
        <dbReference type="ARBA" id="ARBA00001947"/>
    </source>
</evidence>
<keyword evidence="9" id="KW-0378">Hydrolase</keyword>
<keyword evidence="10" id="KW-0862">Zinc</keyword>
<evidence type="ECO:0000256" key="4">
    <source>
        <dbReference type="ARBA" id="ARBA00012564"/>
    </source>
</evidence>
<evidence type="ECO:0000256" key="11">
    <source>
        <dbReference type="ARBA" id="ARBA00023049"/>
    </source>
</evidence>
<dbReference type="InterPro" id="IPR050344">
    <property type="entry name" value="Peptidase_M1_aminopeptidases"/>
</dbReference>
<evidence type="ECO:0000313" key="17">
    <source>
        <dbReference type="EMBL" id="GLI28722.1"/>
    </source>
</evidence>
<dbReference type="GO" id="GO:0042277">
    <property type="term" value="F:peptide binding"/>
    <property type="evidence" value="ECO:0007669"/>
    <property type="project" value="TreeGrafter"/>
</dbReference>
<keyword evidence="6 17" id="KW-0031">Aminopeptidase</keyword>
<organism evidence="17 18">
    <name type="scientific">Agromyces rhizosphaerae</name>
    <dbReference type="NCBI Taxonomy" id="88374"/>
    <lineage>
        <taxon>Bacteria</taxon>
        <taxon>Bacillati</taxon>
        <taxon>Actinomycetota</taxon>
        <taxon>Actinomycetes</taxon>
        <taxon>Micrococcales</taxon>
        <taxon>Microbacteriaceae</taxon>
        <taxon>Agromyces</taxon>
    </lineage>
</organism>
<keyword evidence="8" id="KW-0479">Metal-binding</keyword>
<evidence type="ECO:0000259" key="15">
    <source>
        <dbReference type="Pfam" id="PF11838"/>
    </source>
</evidence>
<evidence type="ECO:0000256" key="6">
    <source>
        <dbReference type="ARBA" id="ARBA00022438"/>
    </source>
</evidence>
<evidence type="ECO:0000256" key="12">
    <source>
        <dbReference type="ARBA" id="ARBA00029811"/>
    </source>
</evidence>
<dbReference type="InterPro" id="IPR042097">
    <property type="entry name" value="Aminopeptidase_N-like_N_sf"/>
</dbReference>
<dbReference type="Pfam" id="PF11838">
    <property type="entry name" value="ERAP1_C"/>
    <property type="match status" value="1"/>
</dbReference>
<accession>A0A9W6CY01</accession>
<proteinExistence type="inferred from homology"/>
<dbReference type="Pfam" id="PF01433">
    <property type="entry name" value="Peptidase_M1"/>
    <property type="match status" value="1"/>
</dbReference>
<dbReference type="SUPFAM" id="SSF55486">
    <property type="entry name" value="Metalloproteases ('zincins'), catalytic domain"/>
    <property type="match status" value="1"/>
</dbReference>
<dbReference type="FunFam" id="1.10.390.10:FF:000006">
    <property type="entry name" value="Puromycin-sensitive aminopeptidase"/>
    <property type="match status" value="1"/>
</dbReference>
<evidence type="ECO:0000313" key="18">
    <source>
        <dbReference type="Proteomes" id="UP001144396"/>
    </source>
</evidence>
<keyword evidence="7" id="KW-0645">Protease</keyword>
<dbReference type="InterPro" id="IPR024571">
    <property type="entry name" value="ERAP1-like_C_dom"/>
</dbReference>
<protein>
    <recommendedName>
        <fullName evidence="5">Aminopeptidase N</fullName>
        <ecNumber evidence="4">3.4.11.2</ecNumber>
    </recommendedName>
    <alternativeName>
        <fullName evidence="12">Alanine aminopeptidase</fullName>
    </alternativeName>
    <alternativeName>
        <fullName evidence="13">Lysyl aminopeptidase</fullName>
    </alternativeName>
</protein>
<dbReference type="GO" id="GO:0016285">
    <property type="term" value="F:alanyl aminopeptidase activity"/>
    <property type="evidence" value="ECO:0007669"/>
    <property type="project" value="UniProtKB-EC"/>
</dbReference>
<dbReference type="EC" id="3.4.11.2" evidence="4"/>
<evidence type="ECO:0000256" key="5">
    <source>
        <dbReference type="ARBA" id="ARBA00015611"/>
    </source>
</evidence>
<evidence type="ECO:0000256" key="7">
    <source>
        <dbReference type="ARBA" id="ARBA00022670"/>
    </source>
</evidence>
<dbReference type="Gene3D" id="2.60.40.1730">
    <property type="entry name" value="tricorn interacting facor f3 domain"/>
    <property type="match status" value="1"/>
</dbReference>
<gene>
    <name evidence="17" type="ORF">ARHIZOSPH14_29640</name>
</gene>
<evidence type="ECO:0000259" key="14">
    <source>
        <dbReference type="Pfam" id="PF01433"/>
    </source>
</evidence>
<dbReference type="PRINTS" id="PR00756">
    <property type="entry name" value="ALADIPTASE"/>
</dbReference>
<dbReference type="GO" id="GO:0005615">
    <property type="term" value="C:extracellular space"/>
    <property type="evidence" value="ECO:0007669"/>
    <property type="project" value="TreeGrafter"/>
</dbReference>
<reference evidence="17" key="1">
    <citation type="submission" date="2022-12" db="EMBL/GenBank/DDBJ databases">
        <title>Reference genome sequencing for broad-spectrum identification of bacterial and archaeal isolates by mass spectrometry.</title>
        <authorList>
            <person name="Sekiguchi Y."/>
            <person name="Tourlousse D.M."/>
        </authorList>
    </citation>
    <scope>NUCLEOTIDE SEQUENCE</scope>
    <source>
        <strain evidence="17">14</strain>
    </source>
</reference>
<evidence type="ECO:0000259" key="16">
    <source>
        <dbReference type="Pfam" id="PF17900"/>
    </source>
</evidence>
<comment type="cofactor">
    <cofactor evidence="2">
        <name>Zn(2+)</name>
        <dbReference type="ChEBI" id="CHEBI:29105"/>
    </cofactor>
</comment>
<dbReference type="InterPro" id="IPR014782">
    <property type="entry name" value="Peptidase_M1_dom"/>
</dbReference>
<comment type="caution">
    <text evidence="17">The sequence shown here is derived from an EMBL/GenBank/DDBJ whole genome shotgun (WGS) entry which is preliminary data.</text>
</comment>
<dbReference type="GO" id="GO:0016020">
    <property type="term" value="C:membrane"/>
    <property type="evidence" value="ECO:0007669"/>
    <property type="project" value="TreeGrafter"/>
</dbReference>
<dbReference type="AlphaFoldDB" id="A0A9W6CY01"/>
<evidence type="ECO:0000256" key="1">
    <source>
        <dbReference type="ARBA" id="ARBA00000098"/>
    </source>
</evidence>
<dbReference type="Pfam" id="PF17900">
    <property type="entry name" value="Peptidase_M1_N"/>
    <property type="match status" value="1"/>
</dbReference>
<comment type="catalytic activity">
    <reaction evidence="1">
        <text>Release of an N-terminal amino acid, Xaa-|-Yaa- from a peptide, amide or arylamide. Xaa is preferably Ala, but may be most amino acids including Pro (slow action). When a terminal hydrophobic residue is followed by a prolyl residue, the two may be released as an intact Xaa-Pro dipeptide.</text>
        <dbReference type="EC" id="3.4.11.2"/>
    </reaction>
</comment>
<name>A0A9W6CY01_9MICO</name>
<keyword evidence="11" id="KW-0482">Metalloprotease</keyword>
<feature type="domain" description="ERAP1-like C-terminal" evidence="15">
    <location>
        <begin position="527"/>
        <end position="833"/>
    </location>
</feature>
<dbReference type="EMBL" id="BSDP01000001">
    <property type="protein sequence ID" value="GLI28722.1"/>
    <property type="molecule type" value="Genomic_DNA"/>
</dbReference>
<dbReference type="NCBIfam" id="TIGR02412">
    <property type="entry name" value="pepN_strep_liv"/>
    <property type="match status" value="1"/>
</dbReference>
<dbReference type="GO" id="GO:0043171">
    <property type="term" value="P:peptide catabolic process"/>
    <property type="evidence" value="ECO:0007669"/>
    <property type="project" value="TreeGrafter"/>
</dbReference>
<dbReference type="GO" id="GO:0006508">
    <property type="term" value="P:proteolysis"/>
    <property type="evidence" value="ECO:0007669"/>
    <property type="project" value="UniProtKB-KW"/>
</dbReference>
<dbReference type="GO" id="GO:0008270">
    <property type="term" value="F:zinc ion binding"/>
    <property type="evidence" value="ECO:0007669"/>
    <property type="project" value="InterPro"/>
</dbReference>
<sequence>MPANLTRAEAEARAALVSVERYDVAIDLTRGDTHFGSETVVTFTATEGASTFIEATAETVREVVLNGRALEVADVFAGDRIRLDGLADRNELRVVFDGAYTNTGEGLHRFVDPVDDAVYLYTEFAVAQANRVFAVFDQPDLKARFRFTITAPEDWQVLGNASTPLATEAVADGTAMWEFEDTPVMSSYIVALVAGPYAVWRDTAELDDGRVVPLGVFTRASLAQYADPEFMFETVRRGIRFYSGNYGVPFPYEKYDQIFVPEYNWGAMENIGAVTFNEAYLFRSRVPESRRERRTLVVLHELAHMWFGNLVTMRWWNDLWLNESFATWASTLATAELSEFTDAWATFATTDKSNAARQDQLPSTHPIVAEIADLADVEVNFDAITYDKGASTLKQLVAWVGLDAFHAGVGAYLRAHAGGNATLADLLAELEASSGRDVSAWSRAWLETAGVNTLRTEIETDAAGTITSFAIVQEAAASHPVLRPHRIAVGGYSRGDDGVVRERRVELDVDGARTEVPELVGTSRPDLVLLNDDDLTYAKVRLDAASMEFALAHLGEIADPVARAVVWGAAWDATRDAELPASDFVRLVIGNLGHETTSSARTSALARLQAALERYVAAEQRERLQAEAGDALWSLVQLAPADSDAQLQYALGFARIASTPAHADVLTGLVDGATQVDGLEVDTELRWELVIALAALGAADDALIERTLAADDTAKGRQQAATARAARPDADAKDAAWLAVATDTSLSNDMARAIAAGYRRAHPESLLGSRVGDYFAMLRDVWASRSFTMADLIVTGLFPAPVVTEGTAAAAATWVEDNADAPAPLRRLVAEGHAELVRALAARARDRATLAGGPA</sequence>
<dbReference type="GO" id="GO:0005737">
    <property type="term" value="C:cytoplasm"/>
    <property type="evidence" value="ECO:0007669"/>
    <property type="project" value="TreeGrafter"/>
</dbReference>
<evidence type="ECO:0000256" key="10">
    <source>
        <dbReference type="ARBA" id="ARBA00022833"/>
    </source>
</evidence>
<dbReference type="PANTHER" id="PTHR11533">
    <property type="entry name" value="PROTEASE M1 ZINC METALLOPROTEASE"/>
    <property type="match status" value="1"/>
</dbReference>
<comment type="similarity">
    <text evidence="3">Belongs to the peptidase M1 family.</text>
</comment>
<dbReference type="Proteomes" id="UP001144396">
    <property type="component" value="Unassembled WGS sequence"/>
</dbReference>
<dbReference type="RefSeq" id="WP_281886357.1">
    <property type="nucleotide sequence ID" value="NZ_BSDP01000001.1"/>
</dbReference>
<dbReference type="GO" id="GO:0070006">
    <property type="term" value="F:metalloaminopeptidase activity"/>
    <property type="evidence" value="ECO:0007669"/>
    <property type="project" value="TreeGrafter"/>
</dbReference>
<dbReference type="InterPro" id="IPR045357">
    <property type="entry name" value="Aminopeptidase_N-like_N"/>
</dbReference>
<dbReference type="Gene3D" id="1.10.390.10">
    <property type="entry name" value="Neutral Protease Domain 2"/>
    <property type="match status" value="1"/>
</dbReference>
<evidence type="ECO:0000256" key="13">
    <source>
        <dbReference type="ARBA" id="ARBA00031533"/>
    </source>
</evidence>
<dbReference type="InterPro" id="IPR001930">
    <property type="entry name" value="Peptidase_M1"/>
</dbReference>
<dbReference type="FunFam" id="2.60.40.1730:FF:000010">
    <property type="entry name" value="Putative aminopeptidase N"/>
    <property type="match status" value="1"/>
</dbReference>
<evidence type="ECO:0000256" key="9">
    <source>
        <dbReference type="ARBA" id="ARBA00022801"/>
    </source>
</evidence>
<dbReference type="CDD" id="cd09602">
    <property type="entry name" value="M1_APN"/>
    <property type="match status" value="1"/>
</dbReference>